<evidence type="ECO:0000256" key="3">
    <source>
        <dbReference type="SAM" id="MobiDB-lite"/>
    </source>
</evidence>
<organism evidence="4 5">
    <name type="scientific">Colocasia esculenta</name>
    <name type="common">Wild taro</name>
    <name type="synonym">Arum esculentum</name>
    <dbReference type="NCBI Taxonomy" id="4460"/>
    <lineage>
        <taxon>Eukaryota</taxon>
        <taxon>Viridiplantae</taxon>
        <taxon>Streptophyta</taxon>
        <taxon>Embryophyta</taxon>
        <taxon>Tracheophyta</taxon>
        <taxon>Spermatophyta</taxon>
        <taxon>Magnoliopsida</taxon>
        <taxon>Liliopsida</taxon>
        <taxon>Araceae</taxon>
        <taxon>Aroideae</taxon>
        <taxon>Colocasieae</taxon>
        <taxon>Colocasia</taxon>
    </lineage>
</organism>
<dbReference type="AlphaFoldDB" id="A0A843TRE0"/>
<dbReference type="OrthoDB" id="1729737at2759"/>
<proteinExistence type="inferred from homology"/>
<evidence type="ECO:0000313" key="5">
    <source>
        <dbReference type="Proteomes" id="UP000652761"/>
    </source>
</evidence>
<reference evidence="4" key="1">
    <citation type="submission" date="2017-07" db="EMBL/GenBank/DDBJ databases">
        <title>Taro Niue Genome Assembly and Annotation.</title>
        <authorList>
            <person name="Atibalentja N."/>
            <person name="Keating K."/>
            <person name="Fields C.J."/>
        </authorList>
    </citation>
    <scope>NUCLEOTIDE SEQUENCE</scope>
    <source>
        <strain evidence="4">Niue_2</strain>
        <tissue evidence="4">Leaf</tissue>
    </source>
</reference>
<dbReference type="PANTHER" id="PTHR34045:SF3">
    <property type="entry name" value="PROTEIN LAZY 4"/>
    <property type="match status" value="1"/>
</dbReference>
<comment type="caution">
    <text evidence="4">The sequence shown here is derived from an EMBL/GenBank/DDBJ whole genome shotgun (WGS) entry which is preliminary data.</text>
</comment>
<name>A0A843TRE0_COLES</name>
<sequence length="287" mass="33110">MRILSWVQTKINRKQEKKKRSGAAPVRNHAAQDSCKEEFSDWPQGLFSIGTFGRNELKKHSNNHEDFENSHPLQNLPEFTLEEVNKLEKELIKLLSLKPNWKDPGSESGMRHDSDNSFSEFPDCHSSLEANRSICLEFCEELERSGEDDELSPKNKIIFNKAKDLLGGKQNNANIGRKSISFLFRKLFLCRSDFAPAPSLKDPVSESKMEKFLKIVLHKKIYPQNSTPTTVKKYLEEKQVDKAKIRDKLLMMAKDKTKEKPGGEFKWVKTDSEWFADLFNLIVLTFA</sequence>
<evidence type="ECO:0000256" key="2">
    <source>
        <dbReference type="ARBA" id="ARBA00024198"/>
    </source>
</evidence>
<dbReference type="GO" id="GO:0009630">
    <property type="term" value="P:gravitropism"/>
    <property type="evidence" value="ECO:0007669"/>
    <property type="project" value="InterPro"/>
</dbReference>
<protein>
    <submittedName>
        <fullName evidence="4">Uncharacterized protein</fullName>
    </submittedName>
</protein>
<comment type="similarity">
    <text evidence="2">Belongs to the LAZY family.</text>
</comment>
<keyword evidence="5" id="KW-1185">Reference proteome</keyword>
<dbReference type="EMBL" id="NMUH01000176">
    <property type="protein sequence ID" value="MQL73671.1"/>
    <property type="molecule type" value="Genomic_DNA"/>
</dbReference>
<dbReference type="GO" id="GO:0040008">
    <property type="term" value="P:regulation of growth"/>
    <property type="evidence" value="ECO:0007669"/>
    <property type="project" value="InterPro"/>
</dbReference>
<feature type="region of interest" description="Disordered" evidence="3">
    <location>
        <begin position="14"/>
        <end position="35"/>
    </location>
</feature>
<evidence type="ECO:0000313" key="4">
    <source>
        <dbReference type="EMBL" id="MQL73671.1"/>
    </source>
</evidence>
<gene>
    <name evidence="4" type="ORF">Taro_006031</name>
</gene>
<dbReference type="InterPro" id="IPR044683">
    <property type="entry name" value="LAZY"/>
</dbReference>
<dbReference type="PANTHER" id="PTHR34045">
    <property type="entry name" value="OS03G0406300 PROTEIN"/>
    <property type="match status" value="1"/>
</dbReference>
<accession>A0A843TRE0</accession>
<dbReference type="Proteomes" id="UP000652761">
    <property type="component" value="Unassembled WGS sequence"/>
</dbReference>
<keyword evidence="1" id="KW-0341">Growth regulation</keyword>
<evidence type="ECO:0000256" key="1">
    <source>
        <dbReference type="ARBA" id="ARBA00022604"/>
    </source>
</evidence>